<evidence type="ECO:0000313" key="4">
    <source>
        <dbReference type="Proteomes" id="UP000299102"/>
    </source>
</evidence>
<dbReference type="STRING" id="151549.A0A4C1YZN9"/>
<dbReference type="SMART" id="SM00034">
    <property type="entry name" value="CLECT"/>
    <property type="match status" value="1"/>
</dbReference>
<dbReference type="OrthoDB" id="418245at2759"/>
<dbReference type="Gene3D" id="3.10.100.10">
    <property type="entry name" value="Mannose-Binding Protein A, subunit A"/>
    <property type="match status" value="3"/>
</dbReference>
<dbReference type="InterPro" id="IPR050111">
    <property type="entry name" value="C-type_lectin/snaclec_domain"/>
</dbReference>
<organism evidence="3 4">
    <name type="scientific">Eumeta variegata</name>
    <name type="common">Bagworm moth</name>
    <name type="synonym">Eumeta japonica</name>
    <dbReference type="NCBI Taxonomy" id="151549"/>
    <lineage>
        <taxon>Eukaryota</taxon>
        <taxon>Metazoa</taxon>
        <taxon>Ecdysozoa</taxon>
        <taxon>Arthropoda</taxon>
        <taxon>Hexapoda</taxon>
        <taxon>Insecta</taxon>
        <taxon>Pterygota</taxon>
        <taxon>Neoptera</taxon>
        <taxon>Endopterygota</taxon>
        <taxon>Lepidoptera</taxon>
        <taxon>Glossata</taxon>
        <taxon>Ditrysia</taxon>
        <taxon>Tineoidea</taxon>
        <taxon>Psychidae</taxon>
        <taxon>Oiketicinae</taxon>
        <taxon>Eumeta</taxon>
    </lineage>
</organism>
<protein>
    <submittedName>
        <fullName evidence="3">Mannose-binding protein C</fullName>
    </submittedName>
</protein>
<dbReference type="PANTHER" id="PTHR22803">
    <property type="entry name" value="MANNOSE, PHOSPHOLIPASE, LECTIN RECEPTOR RELATED"/>
    <property type="match status" value="1"/>
</dbReference>
<dbReference type="PROSITE" id="PS00615">
    <property type="entry name" value="C_TYPE_LECTIN_1"/>
    <property type="match status" value="1"/>
</dbReference>
<dbReference type="InterPro" id="IPR001304">
    <property type="entry name" value="C-type_lectin-like"/>
</dbReference>
<keyword evidence="1" id="KW-1015">Disulfide bond</keyword>
<sequence>MFFQLVAKAQSERYRNDYVYYAKTDAFYKLHIEMEKVADSKIACRAENSQLMIPESEYDLIQAHAMFKAYPDLGEYMWFGKDRTVHATAEEHLVIDSKIFSSLRSISVVESSRDEQDSNELCEVFTRGGQLLMYPCYHRLPFMCRVSAADAPRQELCDVYGIGYEYNATVDRCYKVSGGALTWGEAAAECAAENADLAVLRSAGQRDAVLAMVRRAPRFSPDARTSWFFLLGFRAVRNEGGRADRIFLTIFSTFAFLDAGRNGIFCMRVRFLTADRKGLSAYSMPTREAGNAMVTLLGLSVHRRPGHLLCDETLEQAGFADWSDNEPNNYGSEEDCGSLFRNDGRLNDVACSHKYRYVCEKRPPRSAQGRALTAPSRTFGSEKCVVCNCVSKLEESKVKGAPTSVTILA</sequence>
<keyword evidence="4" id="KW-1185">Reference proteome</keyword>
<comment type="caution">
    <text evidence="3">The sequence shown here is derived from an EMBL/GenBank/DDBJ whole genome shotgun (WGS) entry which is preliminary data.</text>
</comment>
<evidence type="ECO:0000256" key="1">
    <source>
        <dbReference type="ARBA" id="ARBA00023157"/>
    </source>
</evidence>
<dbReference type="InterPro" id="IPR016186">
    <property type="entry name" value="C-type_lectin-like/link_sf"/>
</dbReference>
<evidence type="ECO:0000313" key="3">
    <source>
        <dbReference type="EMBL" id="GBP79867.1"/>
    </source>
</evidence>
<dbReference type="Pfam" id="PF00059">
    <property type="entry name" value="Lectin_C"/>
    <property type="match status" value="1"/>
</dbReference>
<dbReference type="SUPFAM" id="SSF56436">
    <property type="entry name" value="C-type lectin-like"/>
    <property type="match status" value="2"/>
</dbReference>
<accession>A0A4C1YZN9</accession>
<dbReference type="PROSITE" id="PS50041">
    <property type="entry name" value="C_TYPE_LECTIN_2"/>
    <property type="match status" value="1"/>
</dbReference>
<name>A0A4C1YZN9_EUMVA</name>
<dbReference type="InterPro" id="IPR018378">
    <property type="entry name" value="C-type_lectin_CS"/>
</dbReference>
<reference evidence="3 4" key="1">
    <citation type="journal article" date="2019" name="Commun. Biol.">
        <title>The bagworm genome reveals a unique fibroin gene that provides high tensile strength.</title>
        <authorList>
            <person name="Kono N."/>
            <person name="Nakamura H."/>
            <person name="Ohtoshi R."/>
            <person name="Tomita M."/>
            <person name="Numata K."/>
            <person name="Arakawa K."/>
        </authorList>
    </citation>
    <scope>NUCLEOTIDE SEQUENCE [LARGE SCALE GENOMIC DNA]</scope>
</reference>
<gene>
    <name evidence="3" type="primary">MBL2</name>
    <name evidence="3" type="ORF">EVAR_60047_1</name>
</gene>
<proteinExistence type="predicted"/>
<evidence type="ECO:0000259" key="2">
    <source>
        <dbReference type="PROSITE" id="PS50041"/>
    </source>
</evidence>
<dbReference type="Proteomes" id="UP000299102">
    <property type="component" value="Unassembled WGS sequence"/>
</dbReference>
<dbReference type="EMBL" id="BGZK01001435">
    <property type="protein sequence ID" value="GBP79867.1"/>
    <property type="molecule type" value="Genomic_DNA"/>
</dbReference>
<dbReference type="InterPro" id="IPR016187">
    <property type="entry name" value="CTDL_fold"/>
</dbReference>
<dbReference type="AlphaFoldDB" id="A0A4C1YZN9"/>
<feature type="domain" description="C-type lectin" evidence="2">
    <location>
        <begin position="311"/>
        <end position="360"/>
    </location>
</feature>